<reference evidence="1 2" key="1">
    <citation type="submission" date="2018-03" db="EMBL/GenBank/DDBJ databases">
        <title>Whole genome sequencing of Histamine producing bacteria.</title>
        <authorList>
            <person name="Butler K."/>
        </authorList>
    </citation>
    <scope>NUCLEOTIDE SEQUENCE [LARGE SCALE GENOMIC DNA]</scope>
    <source>
        <strain evidence="1 2">JCM 13586</strain>
    </source>
</reference>
<comment type="caution">
    <text evidence="1">The sequence shown here is derived from an EMBL/GenBank/DDBJ whole genome shotgun (WGS) entry which is preliminary data.</text>
</comment>
<protein>
    <submittedName>
        <fullName evidence="1">Uncharacterized protein</fullName>
    </submittedName>
</protein>
<name>A0A2T3IJ11_9GAMM</name>
<organism evidence="1 2">
    <name type="scientific">Photobacterium lutimaris</name>
    <dbReference type="NCBI Taxonomy" id="388278"/>
    <lineage>
        <taxon>Bacteria</taxon>
        <taxon>Pseudomonadati</taxon>
        <taxon>Pseudomonadota</taxon>
        <taxon>Gammaproteobacteria</taxon>
        <taxon>Vibrionales</taxon>
        <taxon>Vibrionaceae</taxon>
        <taxon>Photobacterium</taxon>
    </lineage>
</organism>
<evidence type="ECO:0000313" key="1">
    <source>
        <dbReference type="EMBL" id="PSU28337.1"/>
    </source>
</evidence>
<evidence type="ECO:0000313" key="2">
    <source>
        <dbReference type="Proteomes" id="UP000241222"/>
    </source>
</evidence>
<dbReference type="AlphaFoldDB" id="A0A2T3IJ11"/>
<dbReference type="Proteomes" id="UP000241222">
    <property type="component" value="Unassembled WGS sequence"/>
</dbReference>
<dbReference type="OrthoDB" id="9886487at2"/>
<keyword evidence="2" id="KW-1185">Reference proteome</keyword>
<proteinExistence type="predicted"/>
<sequence length="64" mass="7199">MIKITITLLKYCPEKFCDHASLVAKKFDESACRKPETWGSMREERTLVAGAIQGAFSIYNKGLC</sequence>
<accession>A0A2T3IJ11</accession>
<gene>
    <name evidence="1" type="ORF">C9I99_26165</name>
</gene>
<dbReference type="EMBL" id="PYMH01000025">
    <property type="protein sequence ID" value="PSU28337.1"/>
    <property type="molecule type" value="Genomic_DNA"/>
</dbReference>
<dbReference type="RefSeq" id="WP_107351778.1">
    <property type="nucleotide sequence ID" value="NZ_PYMH01000025.1"/>
</dbReference>